<sequence>MFSKAFPRAAASSRQCLRQLHQQSHTHPFPRIPHRAALPKRTPPSTHTRPASTAAAARALFKKNPILVSLASLSILFGAGVLLYSNYVYSSYIVGAFHKYPEPVAQKLRRALYYTNISLDPKNAVKYYRQALEVAEELGMDPFSDEIIGVKVQLAALFEKIQNYRRAIDVLEIVKGDCLRWVRERGGLEGAEAKRTRLLGKTVGINVKLGELYANEYVLDREAAEARLVEAVETVLREKQRRETEGVKPEEGEWLTDEEIGGSLEEAELTPKAALAHHYEEKRQHYLATPLFLQALTLSPPKSCHSVVLMNNLATSLAQQRSPSPSLSTPQPPTQQDLTHQARLWATKALSLAQTIPKEDKTEECDIGCAVATHNLAEFAEMDGEVEEARRLYGEAVKMARSVGFEEGVKTSQEALRRVGRGR</sequence>
<keyword evidence="2" id="KW-0812">Transmembrane</keyword>
<comment type="caution">
    <text evidence="3">The sequence shown here is derived from an EMBL/GenBank/DDBJ whole genome shotgun (WGS) entry which is preliminary data.</text>
</comment>
<dbReference type="PANTHER" id="PTHR28142:SF1">
    <property type="entry name" value="MITOCHONDRIAL INNER MEMBRANE I-AAA PROTEASE SUPERCOMPLEX SUBUNIT MGR3-RELATED"/>
    <property type="match status" value="1"/>
</dbReference>
<dbReference type="Gene3D" id="1.25.40.10">
    <property type="entry name" value="Tetratricopeptide repeat domain"/>
    <property type="match status" value="1"/>
</dbReference>
<dbReference type="Proteomes" id="UP001172684">
    <property type="component" value="Unassembled WGS sequence"/>
</dbReference>
<evidence type="ECO:0000313" key="3">
    <source>
        <dbReference type="EMBL" id="KAJ9657879.1"/>
    </source>
</evidence>
<feature type="transmembrane region" description="Helical" evidence="2">
    <location>
        <begin position="66"/>
        <end position="89"/>
    </location>
</feature>
<gene>
    <name evidence="3" type="ORF">H2201_007988</name>
</gene>
<keyword evidence="2" id="KW-1133">Transmembrane helix</keyword>
<evidence type="ECO:0000256" key="2">
    <source>
        <dbReference type="SAM" id="Phobius"/>
    </source>
</evidence>
<dbReference type="CDD" id="cd24145">
    <property type="entry name" value="Mgr3-like"/>
    <property type="match status" value="1"/>
</dbReference>
<evidence type="ECO:0000313" key="4">
    <source>
        <dbReference type="Proteomes" id="UP001172684"/>
    </source>
</evidence>
<name>A0ABQ9NKW9_9PEZI</name>
<accession>A0ABQ9NKW9</accession>
<evidence type="ECO:0000256" key="1">
    <source>
        <dbReference type="SAM" id="MobiDB-lite"/>
    </source>
</evidence>
<keyword evidence="4" id="KW-1185">Reference proteome</keyword>
<proteinExistence type="predicted"/>
<dbReference type="PANTHER" id="PTHR28142">
    <property type="entry name" value="MITOCHONDRIAL INNER MEMBRANE I-AAA PROTEASE SUPERCOMPLEX SUBUNIT MGR3-RELATED"/>
    <property type="match status" value="1"/>
</dbReference>
<dbReference type="InterPro" id="IPR011990">
    <property type="entry name" value="TPR-like_helical_dom_sf"/>
</dbReference>
<dbReference type="EMBL" id="JAPDRL010000094">
    <property type="protein sequence ID" value="KAJ9657879.1"/>
    <property type="molecule type" value="Genomic_DNA"/>
</dbReference>
<organism evidence="3 4">
    <name type="scientific">Coniosporium apollinis</name>
    <dbReference type="NCBI Taxonomy" id="61459"/>
    <lineage>
        <taxon>Eukaryota</taxon>
        <taxon>Fungi</taxon>
        <taxon>Dikarya</taxon>
        <taxon>Ascomycota</taxon>
        <taxon>Pezizomycotina</taxon>
        <taxon>Dothideomycetes</taxon>
        <taxon>Dothideomycetes incertae sedis</taxon>
        <taxon>Coniosporium</taxon>
    </lineage>
</organism>
<feature type="region of interest" description="Disordered" evidence="1">
    <location>
        <begin position="20"/>
        <end position="51"/>
    </location>
</feature>
<evidence type="ECO:0008006" key="5">
    <source>
        <dbReference type="Google" id="ProtNLM"/>
    </source>
</evidence>
<dbReference type="InterPro" id="IPR040201">
    <property type="entry name" value="Mrg3-like"/>
</dbReference>
<keyword evidence="2" id="KW-0472">Membrane</keyword>
<dbReference type="SUPFAM" id="SSF48452">
    <property type="entry name" value="TPR-like"/>
    <property type="match status" value="1"/>
</dbReference>
<protein>
    <recommendedName>
        <fullName evidence="5">TPR domain-containing protein</fullName>
    </recommendedName>
</protein>
<reference evidence="3" key="1">
    <citation type="submission" date="2022-10" db="EMBL/GenBank/DDBJ databases">
        <title>Culturing micro-colonial fungi from biological soil crusts in the Mojave desert and describing Neophaeococcomyces mojavensis, and introducing the new genera and species Taxawa tesnikishii.</title>
        <authorList>
            <person name="Kurbessoian T."/>
            <person name="Stajich J.E."/>
        </authorList>
    </citation>
    <scope>NUCLEOTIDE SEQUENCE</scope>
    <source>
        <strain evidence="3">TK_1</strain>
    </source>
</reference>